<feature type="domain" description="Nudix hydrolase" evidence="7">
    <location>
        <begin position="27"/>
        <end position="158"/>
    </location>
</feature>
<evidence type="ECO:0000259" key="7">
    <source>
        <dbReference type="PROSITE" id="PS51462"/>
    </source>
</evidence>
<protein>
    <recommendedName>
        <fullName evidence="7">Nudix hydrolase domain-containing protein</fullName>
    </recommendedName>
</protein>
<dbReference type="STRING" id="745411.B3C1_08181"/>
<sequence length="187" mass="20616">MRSAFAADFLLRPLAGRPHGAIHVPSPRDAAVLVAVLDKPNPTVLLTRRTATLRHHGGQVALPGGRVDATDPSHTQAALREAWEEVGLLPQEVMPLGTLNPYYTVSRYRITPIVGLAPADFPWQLSTDEVDAVFEIPLSVVLDLNAYQQLTINRLGQAHPVYFLPWQDWLIWGATAAIFHDLARHLA</sequence>
<organism evidence="8 9">
    <name type="scientific">Gallaecimonas xiamenensis 3-C-1</name>
    <dbReference type="NCBI Taxonomy" id="745411"/>
    <lineage>
        <taxon>Bacteria</taxon>
        <taxon>Pseudomonadati</taxon>
        <taxon>Pseudomonadota</taxon>
        <taxon>Gammaproteobacteria</taxon>
        <taxon>Enterobacterales</taxon>
        <taxon>Gallaecimonadaceae</taxon>
        <taxon>Gallaecimonas</taxon>
    </lineage>
</organism>
<dbReference type="EMBL" id="AMRI01000009">
    <property type="protein sequence ID" value="EKE75239.1"/>
    <property type="molecule type" value="Genomic_DNA"/>
</dbReference>
<dbReference type="InterPro" id="IPR000086">
    <property type="entry name" value="NUDIX_hydrolase_dom"/>
</dbReference>
<reference evidence="8 9" key="1">
    <citation type="journal article" date="2012" name="J. Bacteriol.">
        <title>Genome Sequence of Gallaecimonas xiamenensis Type Strain 3-C-1.</title>
        <authorList>
            <person name="Lai Q."/>
            <person name="Wang L."/>
            <person name="Wang W."/>
            <person name="Shao Z."/>
        </authorList>
    </citation>
    <scope>NUCLEOTIDE SEQUENCE [LARGE SCALE GENOMIC DNA]</scope>
    <source>
        <strain evidence="8 9">3-C-1</strain>
    </source>
</reference>
<comment type="caution">
    <text evidence="8">The sequence shown here is derived from an EMBL/GenBank/DDBJ whole genome shotgun (WGS) entry which is preliminary data.</text>
</comment>
<comment type="cofactor">
    <cofactor evidence="2">
        <name>Mg(2+)</name>
        <dbReference type="ChEBI" id="CHEBI:18420"/>
    </cofactor>
</comment>
<proteinExistence type="predicted"/>
<evidence type="ECO:0000256" key="6">
    <source>
        <dbReference type="ARBA" id="ARBA00023211"/>
    </source>
</evidence>
<name>K2JY64_9GAMM</name>
<dbReference type="Pfam" id="PF00293">
    <property type="entry name" value="NUDIX"/>
    <property type="match status" value="1"/>
</dbReference>
<dbReference type="AlphaFoldDB" id="K2JY64"/>
<dbReference type="PROSITE" id="PS51462">
    <property type="entry name" value="NUDIX"/>
    <property type="match status" value="1"/>
</dbReference>
<evidence type="ECO:0000313" key="9">
    <source>
        <dbReference type="Proteomes" id="UP000006755"/>
    </source>
</evidence>
<dbReference type="InterPro" id="IPR045121">
    <property type="entry name" value="CoAse"/>
</dbReference>
<dbReference type="NCBIfam" id="NF007980">
    <property type="entry name" value="PRK10707.1"/>
    <property type="match status" value="1"/>
</dbReference>
<dbReference type="eggNOG" id="COG0494">
    <property type="taxonomic scope" value="Bacteria"/>
</dbReference>
<accession>K2JY64</accession>
<keyword evidence="5" id="KW-0460">Magnesium</keyword>
<dbReference type="SUPFAM" id="SSF55811">
    <property type="entry name" value="Nudix"/>
    <property type="match status" value="1"/>
</dbReference>
<keyword evidence="3" id="KW-0479">Metal-binding</keyword>
<dbReference type="RefSeq" id="WP_008484125.1">
    <property type="nucleotide sequence ID" value="NZ_AMRI01000009.1"/>
</dbReference>
<dbReference type="Gene3D" id="3.90.79.10">
    <property type="entry name" value="Nucleoside Triphosphate Pyrophosphohydrolase"/>
    <property type="match status" value="1"/>
</dbReference>
<evidence type="ECO:0000256" key="3">
    <source>
        <dbReference type="ARBA" id="ARBA00022723"/>
    </source>
</evidence>
<evidence type="ECO:0000256" key="2">
    <source>
        <dbReference type="ARBA" id="ARBA00001946"/>
    </source>
</evidence>
<keyword evidence="4" id="KW-0378">Hydrolase</keyword>
<evidence type="ECO:0000313" key="8">
    <source>
        <dbReference type="EMBL" id="EKE75239.1"/>
    </source>
</evidence>
<dbReference type="Proteomes" id="UP000006755">
    <property type="component" value="Unassembled WGS sequence"/>
</dbReference>
<dbReference type="CDD" id="cd03426">
    <property type="entry name" value="NUDIX_CoAse_Nudt7"/>
    <property type="match status" value="1"/>
</dbReference>
<dbReference type="PANTHER" id="PTHR12992">
    <property type="entry name" value="NUDIX HYDROLASE"/>
    <property type="match status" value="1"/>
</dbReference>
<dbReference type="GO" id="GO:0010945">
    <property type="term" value="F:coenzyme A diphosphatase activity"/>
    <property type="evidence" value="ECO:0007669"/>
    <property type="project" value="InterPro"/>
</dbReference>
<evidence type="ECO:0000256" key="1">
    <source>
        <dbReference type="ARBA" id="ARBA00001936"/>
    </source>
</evidence>
<dbReference type="PANTHER" id="PTHR12992:SF11">
    <property type="entry name" value="MITOCHONDRIAL COENZYME A DIPHOSPHATASE NUDT8"/>
    <property type="match status" value="1"/>
</dbReference>
<evidence type="ECO:0000256" key="4">
    <source>
        <dbReference type="ARBA" id="ARBA00022801"/>
    </source>
</evidence>
<dbReference type="OrthoDB" id="9802805at2"/>
<evidence type="ECO:0000256" key="5">
    <source>
        <dbReference type="ARBA" id="ARBA00022842"/>
    </source>
</evidence>
<keyword evidence="9" id="KW-1185">Reference proteome</keyword>
<gene>
    <name evidence="8" type="ORF">B3C1_08181</name>
</gene>
<comment type="cofactor">
    <cofactor evidence="1">
        <name>Mn(2+)</name>
        <dbReference type="ChEBI" id="CHEBI:29035"/>
    </cofactor>
</comment>
<keyword evidence="6" id="KW-0464">Manganese</keyword>
<dbReference type="InterPro" id="IPR015797">
    <property type="entry name" value="NUDIX_hydrolase-like_dom_sf"/>
</dbReference>
<dbReference type="GO" id="GO:0046872">
    <property type="term" value="F:metal ion binding"/>
    <property type="evidence" value="ECO:0007669"/>
    <property type="project" value="UniProtKB-KW"/>
</dbReference>